<evidence type="ECO:0000256" key="1">
    <source>
        <dbReference type="ARBA" id="ARBA00009347"/>
    </source>
</evidence>
<dbReference type="GO" id="GO:0003995">
    <property type="term" value="F:acyl-CoA dehydrogenase activity"/>
    <property type="evidence" value="ECO:0007669"/>
    <property type="project" value="TreeGrafter"/>
</dbReference>
<feature type="domain" description="Acyl-CoA dehydrogenase/oxidase C-terminal" evidence="5">
    <location>
        <begin position="321"/>
        <end position="500"/>
    </location>
</feature>
<evidence type="ECO:0000313" key="9">
    <source>
        <dbReference type="Proteomes" id="UP001286456"/>
    </source>
</evidence>
<keyword evidence="4" id="KW-0560">Oxidoreductase</keyword>
<dbReference type="SUPFAM" id="SSF47203">
    <property type="entry name" value="Acyl-CoA dehydrogenase C-terminal domain-like"/>
    <property type="match status" value="1"/>
</dbReference>
<dbReference type="InterPro" id="IPR036250">
    <property type="entry name" value="AcylCo_DH-like_C"/>
</dbReference>
<dbReference type="AlphaFoldDB" id="A0AAE0IMD5"/>
<dbReference type="InterPro" id="IPR009075">
    <property type="entry name" value="AcylCo_DH/oxidase_C"/>
</dbReference>
<evidence type="ECO:0000256" key="4">
    <source>
        <dbReference type="RuleBase" id="RU362125"/>
    </source>
</evidence>
<feature type="domain" description="Acyl-CoA oxidase/dehydrogenase middle" evidence="6">
    <location>
        <begin position="190"/>
        <end position="311"/>
    </location>
</feature>
<dbReference type="InterPro" id="IPR052904">
    <property type="entry name" value="Acyl-CoA_dehydrogenase-like"/>
</dbReference>
<dbReference type="EMBL" id="JAUEPO010000003">
    <property type="protein sequence ID" value="KAK3327447.1"/>
    <property type="molecule type" value="Genomic_DNA"/>
</dbReference>
<dbReference type="Gene3D" id="2.40.110.20">
    <property type="match status" value="1"/>
</dbReference>
<dbReference type="PANTHER" id="PTHR42707:SF2">
    <property type="entry name" value="ACD11 DEHYDROGENASE"/>
    <property type="match status" value="1"/>
</dbReference>
<evidence type="ECO:0000256" key="2">
    <source>
        <dbReference type="ARBA" id="ARBA00022630"/>
    </source>
</evidence>
<evidence type="ECO:0000256" key="3">
    <source>
        <dbReference type="ARBA" id="ARBA00022827"/>
    </source>
</evidence>
<evidence type="ECO:0000259" key="6">
    <source>
        <dbReference type="Pfam" id="PF02770"/>
    </source>
</evidence>
<dbReference type="SUPFAM" id="SSF56645">
    <property type="entry name" value="Acyl-CoA dehydrogenase NM domain-like"/>
    <property type="match status" value="1"/>
</dbReference>
<gene>
    <name evidence="8" type="ORF">B0T19DRAFT_163541</name>
</gene>
<sequence length="642" mass="70159">MEPSSSNTGFFQQQPVLKNQFYDDVSLQRVTKLFLPSSLLGQVEPEIAQLGNDVLSPQIFDWVTDAERNLPYLRGNGRDAFGKTKSELVVTEGWRKLQDFGFEKGMVASNYDTNYGQYTRLVQFTRCHLWEASCANTLCPAAMQDGAARLLQRHLSNPDSSISPTQRRVLQNAFDHLTSRDPSKAWTSGQWMTERTGGSDVSQTETIATYDSYPSTASAPLANAQEDIPLGPWSISGFKWFSSATDSQMTILLARTSPDKGVSAFFAPMRRHVPSSSTSSPTTELNGITIQRLKSKFGTQSLPTAELQLTNTRGWLIGAEGKGIQEISTILNITRVHSTISSLGYLGRSLGVAKSFALVREIGAGRGTRLPLHKHPLHMRTLANLTVDYHAMMLLAFYTLHILGLDEHPSPSPSTSTITKTLTPPPHLLPPLLRVLSSLHKAYISKTSVPLVFACMESLGGVGYLLNSESEPINLARLFRDACVGAIWEGTTDVLSGDTLRALKHPAAGGESLAALDWVVNAALQSATTTPGVEKVREEWRGLKGRIERETQEGLLPEARDLVFRLAEVLMAALFVVDVSARPGDEVEGMCLRYMVRKGFVDASEVRGGGSAREELEMDRAIVYGAGNSKGEGVGERTGSRL</sequence>
<evidence type="ECO:0000259" key="5">
    <source>
        <dbReference type="Pfam" id="PF00441"/>
    </source>
</evidence>
<keyword evidence="9" id="KW-1185">Reference proteome</keyword>
<comment type="cofactor">
    <cofactor evidence="4">
        <name>FAD</name>
        <dbReference type="ChEBI" id="CHEBI:57692"/>
    </cofactor>
</comment>
<evidence type="ECO:0000313" key="8">
    <source>
        <dbReference type="EMBL" id="KAK3327447.1"/>
    </source>
</evidence>
<evidence type="ECO:0000259" key="7">
    <source>
        <dbReference type="Pfam" id="PF18158"/>
    </source>
</evidence>
<keyword evidence="3 4" id="KW-0274">FAD</keyword>
<dbReference type="Pfam" id="PF02770">
    <property type="entry name" value="Acyl-CoA_dh_M"/>
    <property type="match status" value="1"/>
</dbReference>
<dbReference type="InterPro" id="IPR009100">
    <property type="entry name" value="AcylCoA_DH/oxidase_NM_dom_sf"/>
</dbReference>
<reference evidence="8" key="1">
    <citation type="journal article" date="2023" name="Mol. Phylogenet. Evol.">
        <title>Genome-scale phylogeny and comparative genomics of the fungal order Sordariales.</title>
        <authorList>
            <person name="Hensen N."/>
            <person name="Bonometti L."/>
            <person name="Westerberg I."/>
            <person name="Brannstrom I.O."/>
            <person name="Guillou S."/>
            <person name="Cros-Aarteil S."/>
            <person name="Calhoun S."/>
            <person name="Haridas S."/>
            <person name="Kuo A."/>
            <person name="Mondo S."/>
            <person name="Pangilinan J."/>
            <person name="Riley R."/>
            <person name="LaButti K."/>
            <person name="Andreopoulos B."/>
            <person name="Lipzen A."/>
            <person name="Chen C."/>
            <person name="Yan M."/>
            <person name="Daum C."/>
            <person name="Ng V."/>
            <person name="Clum A."/>
            <person name="Steindorff A."/>
            <person name="Ohm R.A."/>
            <person name="Martin F."/>
            <person name="Silar P."/>
            <person name="Natvig D.O."/>
            <person name="Lalanne C."/>
            <person name="Gautier V."/>
            <person name="Ament-Velasquez S.L."/>
            <person name="Kruys A."/>
            <person name="Hutchinson M.I."/>
            <person name="Powell A.J."/>
            <person name="Barry K."/>
            <person name="Miller A.N."/>
            <person name="Grigoriev I.V."/>
            <person name="Debuchy R."/>
            <person name="Gladieux P."/>
            <person name="Hiltunen Thoren M."/>
            <person name="Johannesson H."/>
        </authorList>
    </citation>
    <scope>NUCLEOTIDE SEQUENCE</scope>
    <source>
        <strain evidence="8">SMH4131-1</strain>
    </source>
</reference>
<organism evidence="8 9">
    <name type="scientific">Cercophora scortea</name>
    <dbReference type="NCBI Taxonomy" id="314031"/>
    <lineage>
        <taxon>Eukaryota</taxon>
        <taxon>Fungi</taxon>
        <taxon>Dikarya</taxon>
        <taxon>Ascomycota</taxon>
        <taxon>Pezizomycotina</taxon>
        <taxon>Sordariomycetes</taxon>
        <taxon>Sordariomycetidae</taxon>
        <taxon>Sordariales</taxon>
        <taxon>Lasiosphaeriaceae</taxon>
        <taxon>Cercophora</taxon>
    </lineage>
</organism>
<dbReference type="InterPro" id="IPR006091">
    <property type="entry name" value="Acyl-CoA_Oxase/DH_mid-dom"/>
</dbReference>
<dbReference type="Pfam" id="PF18158">
    <property type="entry name" value="AidB_N"/>
    <property type="match status" value="1"/>
</dbReference>
<dbReference type="Proteomes" id="UP001286456">
    <property type="component" value="Unassembled WGS sequence"/>
</dbReference>
<reference evidence="8" key="2">
    <citation type="submission" date="2023-06" db="EMBL/GenBank/DDBJ databases">
        <authorList>
            <consortium name="Lawrence Berkeley National Laboratory"/>
            <person name="Haridas S."/>
            <person name="Hensen N."/>
            <person name="Bonometti L."/>
            <person name="Westerberg I."/>
            <person name="Brannstrom I.O."/>
            <person name="Guillou S."/>
            <person name="Cros-Aarteil S."/>
            <person name="Calhoun S."/>
            <person name="Kuo A."/>
            <person name="Mondo S."/>
            <person name="Pangilinan J."/>
            <person name="Riley R."/>
            <person name="Labutti K."/>
            <person name="Andreopoulos B."/>
            <person name="Lipzen A."/>
            <person name="Chen C."/>
            <person name="Yanf M."/>
            <person name="Daum C."/>
            <person name="Ng V."/>
            <person name="Clum A."/>
            <person name="Steindorff A."/>
            <person name="Ohm R."/>
            <person name="Martin F."/>
            <person name="Silar P."/>
            <person name="Natvig D."/>
            <person name="Lalanne C."/>
            <person name="Gautier V."/>
            <person name="Ament-Velasquez S.L."/>
            <person name="Kruys A."/>
            <person name="Hutchinson M.I."/>
            <person name="Powell A.J."/>
            <person name="Barry K."/>
            <person name="Miller A.N."/>
            <person name="Grigoriev I.V."/>
            <person name="Debuchy R."/>
            <person name="Gladieux P."/>
            <person name="Thoren M.H."/>
            <person name="Johannesson H."/>
        </authorList>
    </citation>
    <scope>NUCLEOTIDE SEQUENCE</scope>
    <source>
        <strain evidence="8">SMH4131-1</strain>
    </source>
</reference>
<protein>
    <submittedName>
        <fullName evidence="8">Acyl-CoA dehydrogenase/oxidase</fullName>
    </submittedName>
</protein>
<feature type="domain" description="Adaptive response protein AidB N-terminal" evidence="7">
    <location>
        <begin position="19"/>
        <end position="154"/>
    </location>
</feature>
<keyword evidence="2 4" id="KW-0285">Flavoprotein</keyword>
<name>A0AAE0IMD5_9PEZI</name>
<dbReference type="Gene3D" id="1.20.140.10">
    <property type="entry name" value="Butyryl-CoA Dehydrogenase, subunit A, domain 3"/>
    <property type="match status" value="1"/>
</dbReference>
<dbReference type="InterPro" id="IPR041504">
    <property type="entry name" value="AidB_N"/>
</dbReference>
<comment type="caution">
    <text evidence="8">The sequence shown here is derived from an EMBL/GenBank/DDBJ whole genome shotgun (WGS) entry which is preliminary data.</text>
</comment>
<dbReference type="PANTHER" id="PTHR42707">
    <property type="entry name" value="ACYL-COA DEHYDROGENASE"/>
    <property type="match status" value="1"/>
</dbReference>
<proteinExistence type="inferred from homology"/>
<accession>A0AAE0IMD5</accession>
<dbReference type="Pfam" id="PF00441">
    <property type="entry name" value="Acyl-CoA_dh_1"/>
    <property type="match status" value="1"/>
</dbReference>
<comment type="similarity">
    <text evidence="1 4">Belongs to the acyl-CoA dehydrogenase family.</text>
</comment>